<protein>
    <submittedName>
        <fullName evidence="1">Uncharacterized protein</fullName>
    </submittedName>
</protein>
<proteinExistence type="predicted"/>
<dbReference type="Proteomes" id="UP000366051">
    <property type="component" value="Chromosome"/>
</dbReference>
<evidence type="ECO:0000313" key="2">
    <source>
        <dbReference type="Proteomes" id="UP000366051"/>
    </source>
</evidence>
<keyword evidence="2" id="KW-1185">Reference proteome</keyword>
<accession>A0A5Q2N1B3</accession>
<dbReference type="KEGG" id="hcv:FTV88_0930"/>
<dbReference type="EMBL" id="CP045875">
    <property type="protein sequence ID" value="QGG47082.1"/>
    <property type="molecule type" value="Genomic_DNA"/>
</dbReference>
<evidence type="ECO:0000313" key="1">
    <source>
        <dbReference type="EMBL" id="QGG47082.1"/>
    </source>
</evidence>
<name>A0A5Q2N1B3_9FIRM</name>
<reference evidence="2" key="1">
    <citation type="submission" date="2019-11" db="EMBL/GenBank/DDBJ databases">
        <title>Genome sequence of Heliorestis convoluta strain HH, an alkaliphilic and minimalistic phototrophic bacterium from a soda lake in Egypt.</title>
        <authorList>
            <person name="Dewey E.D."/>
            <person name="Stokes L.M."/>
            <person name="Burchell B.M."/>
            <person name="Shaffer K.N."/>
            <person name="Huntington A.M."/>
            <person name="Baker J.M."/>
            <person name="Nadendla S."/>
            <person name="Giglio M.G."/>
            <person name="Touchman J.W."/>
            <person name="Blankenship R.E."/>
            <person name="Madigan M.T."/>
            <person name="Sattley W.M."/>
        </authorList>
    </citation>
    <scope>NUCLEOTIDE SEQUENCE [LARGE SCALE GENOMIC DNA]</scope>
    <source>
        <strain evidence="2">HH</strain>
    </source>
</reference>
<gene>
    <name evidence="1" type="ORF">FTV88_0930</name>
</gene>
<sequence>MKIYGSTGLAAQGDDGHGGHYHVYFPPSLSLYFNVTVQNPPSVSKMILAFYGDDGK</sequence>
<dbReference type="AlphaFoldDB" id="A0A5Q2N1B3"/>
<organism evidence="1 2">
    <name type="scientific">Heliorestis convoluta</name>
    <dbReference type="NCBI Taxonomy" id="356322"/>
    <lineage>
        <taxon>Bacteria</taxon>
        <taxon>Bacillati</taxon>
        <taxon>Bacillota</taxon>
        <taxon>Clostridia</taxon>
        <taxon>Eubacteriales</taxon>
        <taxon>Heliobacteriaceae</taxon>
        <taxon>Heliorestis</taxon>
    </lineage>
</organism>